<keyword evidence="4" id="KW-1185">Reference proteome</keyword>
<evidence type="ECO:0000256" key="1">
    <source>
        <dbReference type="SAM" id="SignalP"/>
    </source>
</evidence>
<dbReference type="EMBL" id="CP014229">
    <property type="protein sequence ID" value="AMD88774.1"/>
    <property type="molecule type" value="Genomic_DNA"/>
</dbReference>
<keyword evidence="1" id="KW-0732">Signal</keyword>
<dbReference type="Pfam" id="PF07883">
    <property type="entry name" value="Cupin_2"/>
    <property type="match status" value="1"/>
</dbReference>
<dbReference type="InterPro" id="IPR011051">
    <property type="entry name" value="RmlC_Cupin_sf"/>
</dbReference>
<name>A0A120KLN1_9BACT</name>
<dbReference type="InterPro" id="IPR047263">
    <property type="entry name" value="HNL-like_cupin"/>
</dbReference>
<dbReference type="RefSeq" id="WP_062251272.1">
    <property type="nucleotide sequence ID" value="NZ_CP014229.1"/>
</dbReference>
<reference evidence="4" key="1">
    <citation type="submission" date="2016-02" db="EMBL/GenBank/DDBJ databases">
        <authorList>
            <person name="Holder M.E."/>
            <person name="Ajami N.J."/>
            <person name="Petrosino J.F."/>
        </authorList>
    </citation>
    <scope>NUCLEOTIDE SEQUENCE [LARGE SCALE GENOMIC DNA]</scope>
    <source>
        <strain evidence="4">CCUG 45958</strain>
    </source>
</reference>
<sequence>MKRIAIAFFAFVLAGASVGAALAADTASSAGQSVVRAGTQASAKGPEAWFTGTVRIDPLFPDNAAANVSGAYVTFEPGARSAWHEHPAGQTLVVISGVGLTGTSDGKVVEIRAGDVVRCPPNVRHWHGAAPHVAMTHMALTGVKDGKNAVWHEKVSDAEYSRPVSR</sequence>
<dbReference type="PANTHER" id="PTHR43698">
    <property type="entry name" value="RIBD C-TERMINAL DOMAIN CONTAINING PROTEIN"/>
    <property type="match status" value="1"/>
</dbReference>
<dbReference type="STRING" id="44742.AXF13_00825"/>
<evidence type="ECO:0000313" key="4">
    <source>
        <dbReference type="Proteomes" id="UP000069241"/>
    </source>
</evidence>
<gene>
    <name evidence="3" type="ORF">AXF13_00825</name>
</gene>
<dbReference type="AlphaFoldDB" id="A0A120KLN1"/>
<dbReference type="PANTHER" id="PTHR43698:SF1">
    <property type="entry name" value="BLL4564 PROTEIN"/>
    <property type="match status" value="1"/>
</dbReference>
<evidence type="ECO:0000313" key="3">
    <source>
        <dbReference type="EMBL" id="AMD88774.1"/>
    </source>
</evidence>
<evidence type="ECO:0000259" key="2">
    <source>
        <dbReference type="Pfam" id="PF07883"/>
    </source>
</evidence>
<organism evidence="3 4">
    <name type="scientific">Desulfovibrio fairfieldensis</name>
    <dbReference type="NCBI Taxonomy" id="44742"/>
    <lineage>
        <taxon>Bacteria</taxon>
        <taxon>Pseudomonadati</taxon>
        <taxon>Thermodesulfobacteriota</taxon>
        <taxon>Desulfovibrionia</taxon>
        <taxon>Desulfovibrionales</taxon>
        <taxon>Desulfovibrionaceae</taxon>
        <taxon>Desulfovibrio</taxon>
    </lineage>
</organism>
<dbReference type="Proteomes" id="UP000069241">
    <property type="component" value="Chromosome"/>
</dbReference>
<feature type="chain" id="PRO_5007167220" evidence="1">
    <location>
        <begin position="24"/>
        <end position="166"/>
    </location>
</feature>
<feature type="domain" description="Cupin type-2" evidence="2">
    <location>
        <begin position="72"/>
        <end position="129"/>
    </location>
</feature>
<accession>A0A120KLN1</accession>
<dbReference type="KEGG" id="dfi:AXF13_00825"/>
<dbReference type="CDD" id="cd02233">
    <property type="entry name" value="cupin_HNL-like"/>
    <property type="match status" value="1"/>
</dbReference>
<feature type="signal peptide" evidence="1">
    <location>
        <begin position="1"/>
        <end position="23"/>
    </location>
</feature>
<dbReference type="Gene3D" id="2.60.120.10">
    <property type="entry name" value="Jelly Rolls"/>
    <property type="match status" value="1"/>
</dbReference>
<proteinExistence type="predicted"/>
<dbReference type="InterPro" id="IPR014710">
    <property type="entry name" value="RmlC-like_jellyroll"/>
</dbReference>
<dbReference type="InterPro" id="IPR013096">
    <property type="entry name" value="Cupin_2"/>
</dbReference>
<protein>
    <submittedName>
        <fullName evidence="3">Cupin</fullName>
    </submittedName>
</protein>
<dbReference type="SUPFAM" id="SSF51182">
    <property type="entry name" value="RmlC-like cupins"/>
    <property type="match status" value="1"/>
</dbReference>